<evidence type="ECO:0000313" key="3">
    <source>
        <dbReference type="EMBL" id="KKN87602.1"/>
    </source>
</evidence>
<name>A0A0F9UJQ5_9ZZZZ</name>
<evidence type="ECO:0000259" key="1">
    <source>
        <dbReference type="Pfam" id="PF01368"/>
    </source>
</evidence>
<dbReference type="GO" id="GO:0004527">
    <property type="term" value="F:exonuclease activity"/>
    <property type="evidence" value="ECO:0007669"/>
    <property type="project" value="UniProtKB-KW"/>
</dbReference>
<comment type="caution">
    <text evidence="3">The sequence shown here is derived from an EMBL/GenBank/DDBJ whole genome shotgun (WGS) entry which is preliminary data.</text>
</comment>
<dbReference type="InterPro" id="IPR001667">
    <property type="entry name" value="DDH_dom"/>
</dbReference>
<dbReference type="Pfam" id="PF02272">
    <property type="entry name" value="DHHA1"/>
    <property type="match status" value="1"/>
</dbReference>
<dbReference type="InterPro" id="IPR038763">
    <property type="entry name" value="DHH_sf"/>
</dbReference>
<reference evidence="3" key="1">
    <citation type="journal article" date="2015" name="Nature">
        <title>Complex archaea that bridge the gap between prokaryotes and eukaryotes.</title>
        <authorList>
            <person name="Spang A."/>
            <person name="Saw J.H."/>
            <person name="Jorgensen S.L."/>
            <person name="Zaremba-Niedzwiedzka K."/>
            <person name="Martijn J."/>
            <person name="Lind A.E."/>
            <person name="van Eijk R."/>
            <person name="Schleper C."/>
            <person name="Guy L."/>
            <person name="Ettema T.J."/>
        </authorList>
    </citation>
    <scope>NUCLEOTIDE SEQUENCE</scope>
</reference>
<dbReference type="SUPFAM" id="SSF64182">
    <property type="entry name" value="DHH phosphoesterases"/>
    <property type="match status" value="1"/>
</dbReference>
<feature type="domain" description="DHHA1" evidence="2">
    <location>
        <begin position="294"/>
        <end position="375"/>
    </location>
</feature>
<accession>A0A0F9UJQ5</accession>
<sequence length="386" mass="43445">MEIKNLKKTADRIIIAIKNKEKIILYGDADFDGIASVIILKEAIKSLGGKIENIYFPDRGKEGYGINKKALAFLSKSAPALFIALDCGISNFEETEIAKKLGFEVIIIDHHEILEKLPKASIIVDPKQKGDKSFKQVATVLIAFKLSKLLLKKKDNQSLIENFLELTALATIADMMPEIEENKDIIEEGLRLLESSWRPGLKVFFEIDSIKDYKSTRQIAQKIIFAVNAGGSQNHLHESYALLSSSSQEEAKILAINLLEKAKQKKIKTQEIVQEIEERISENLTNIIIFEGDSSWPSFLVGPIASKVYASFRKPTFIFKENKEESQGAVRTPKGVNGVKAMLECREFLKTFGGHPQAAGFKLENKNLEKFKKCLINHFTHQDFEK</sequence>
<dbReference type="GO" id="GO:0003676">
    <property type="term" value="F:nucleic acid binding"/>
    <property type="evidence" value="ECO:0007669"/>
    <property type="project" value="InterPro"/>
</dbReference>
<dbReference type="InterPro" id="IPR003156">
    <property type="entry name" value="DHHA1_dom"/>
</dbReference>
<gene>
    <name evidence="3" type="ORF">LCGC14_0256430</name>
</gene>
<evidence type="ECO:0000259" key="2">
    <source>
        <dbReference type="Pfam" id="PF02272"/>
    </source>
</evidence>
<organism evidence="3">
    <name type="scientific">marine sediment metagenome</name>
    <dbReference type="NCBI Taxonomy" id="412755"/>
    <lineage>
        <taxon>unclassified sequences</taxon>
        <taxon>metagenomes</taxon>
        <taxon>ecological metagenomes</taxon>
    </lineage>
</organism>
<dbReference type="AlphaFoldDB" id="A0A0F9UJQ5"/>
<evidence type="ECO:0008006" key="4">
    <source>
        <dbReference type="Google" id="ProtNLM"/>
    </source>
</evidence>
<dbReference type="Pfam" id="PF01368">
    <property type="entry name" value="DHH"/>
    <property type="match status" value="1"/>
</dbReference>
<protein>
    <recommendedName>
        <fullName evidence="4">DDH domain-containing protein</fullName>
    </recommendedName>
</protein>
<dbReference type="InterPro" id="IPR051673">
    <property type="entry name" value="SSDNA_exonuclease_RecJ"/>
</dbReference>
<feature type="domain" description="DDH" evidence="1">
    <location>
        <begin position="22"/>
        <end position="171"/>
    </location>
</feature>
<dbReference type="EMBL" id="LAZR01000136">
    <property type="protein sequence ID" value="KKN87602.1"/>
    <property type="molecule type" value="Genomic_DNA"/>
</dbReference>
<proteinExistence type="predicted"/>
<dbReference type="PANTHER" id="PTHR30255:SF2">
    <property type="entry name" value="SINGLE-STRANDED-DNA-SPECIFIC EXONUCLEASE RECJ"/>
    <property type="match status" value="1"/>
</dbReference>
<dbReference type="PANTHER" id="PTHR30255">
    <property type="entry name" value="SINGLE-STRANDED-DNA-SPECIFIC EXONUCLEASE RECJ"/>
    <property type="match status" value="1"/>
</dbReference>
<dbReference type="Gene3D" id="3.10.310.30">
    <property type="match status" value="1"/>
</dbReference>
<dbReference type="Gene3D" id="3.90.1640.30">
    <property type="match status" value="1"/>
</dbReference>